<reference evidence="6" key="1">
    <citation type="submission" date="2016-04" db="UniProtKB">
        <authorList>
            <consortium name="WormBaseParasite"/>
        </authorList>
    </citation>
    <scope>IDENTIFICATION</scope>
</reference>
<feature type="compositionally biased region" description="Low complexity" evidence="3">
    <location>
        <begin position="286"/>
        <end position="301"/>
    </location>
</feature>
<feature type="region of interest" description="Disordered" evidence="3">
    <location>
        <begin position="1044"/>
        <end position="1094"/>
    </location>
</feature>
<feature type="compositionally biased region" description="Pro residues" evidence="3">
    <location>
        <begin position="621"/>
        <end position="634"/>
    </location>
</feature>
<feature type="compositionally biased region" description="Polar residues" evidence="3">
    <location>
        <begin position="161"/>
        <end position="176"/>
    </location>
</feature>
<reference evidence="4 5" key="2">
    <citation type="submission" date="2018-11" db="EMBL/GenBank/DDBJ databases">
        <authorList>
            <consortium name="Pathogen Informatics"/>
        </authorList>
    </citation>
    <scope>NUCLEOTIDE SEQUENCE [LARGE SCALE GENOMIC DNA]</scope>
</reference>
<organism evidence="6">
    <name type="scientific">Hymenolepis diminuta</name>
    <name type="common">Rat tapeworm</name>
    <dbReference type="NCBI Taxonomy" id="6216"/>
    <lineage>
        <taxon>Eukaryota</taxon>
        <taxon>Metazoa</taxon>
        <taxon>Spiralia</taxon>
        <taxon>Lophotrochozoa</taxon>
        <taxon>Platyhelminthes</taxon>
        <taxon>Cestoda</taxon>
        <taxon>Eucestoda</taxon>
        <taxon>Cyclophyllidea</taxon>
        <taxon>Hymenolepididae</taxon>
        <taxon>Hymenolepis</taxon>
    </lineage>
</organism>
<dbReference type="GO" id="GO:0000226">
    <property type="term" value="P:microtubule cytoskeleton organization"/>
    <property type="evidence" value="ECO:0007669"/>
    <property type="project" value="TreeGrafter"/>
</dbReference>
<evidence type="ECO:0000313" key="5">
    <source>
        <dbReference type="Proteomes" id="UP000274504"/>
    </source>
</evidence>
<feature type="region of interest" description="Disordered" evidence="3">
    <location>
        <begin position="900"/>
        <end position="972"/>
    </location>
</feature>
<feature type="region of interest" description="Disordered" evidence="3">
    <location>
        <begin position="283"/>
        <end position="337"/>
    </location>
</feature>
<feature type="compositionally biased region" description="Basic and acidic residues" evidence="3">
    <location>
        <begin position="663"/>
        <end position="677"/>
    </location>
</feature>
<evidence type="ECO:0000256" key="1">
    <source>
        <dbReference type="ARBA" id="ARBA00007525"/>
    </source>
</evidence>
<feature type="compositionally biased region" description="Basic and acidic residues" evidence="3">
    <location>
        <begin position="693"/>
        <end position="723"/>
    </location>
</feature>
<accession>A0A158QCP0</accession>
<feature type="region of interest" description="Disordered" evidence="3">
    <location>
        <begin position="364"/>
        <end position="432"/>
    </location>
</feature>
<proteinExistence type="inferred from homology"/>
<protein>
    <submittedName>
        <fullName evidence="6">Ensconsin</fullName>
    </submittedName>
</protein>
<feature type="region of interest" description="Disordered" evidence="3">
    <location>
        <begin position="1"/>
        <end position="122"/>
    </location>
</feature>
<evidence type="ECO:0000313" key="6">
    <source>
        <dbReference type="WBParaSite" id="HDID_0000174901-mRNA-1"/>
    </source>
</evidence>
<feature type="compositionally biased region" description="Polar residues" evidence="3">
    <location>
        <begin position="28"/>
        <end position="64"/>
    </location>
</feature>
<evidence type="ECO:0000256" key="2">
    <source>
        <dbReference type="ARBA" id="ARBA00023054"/>
    </source>
</evidence>
<feature type="compositionally biased region" description="Basic and acidic residues" evidence="3">
    <location>
        <begin position="900"/>
        <end position="924"/>
    </location>
</feature>
<feature type="compositionally biased region" description="Polar residues" evidence="3">
    <location>
        <begin position="1045"/>
        <end position="1060"/>
    </location>
</feature>
<feature type="compositionally biased region" description="Pro residues" evidence="3">
    <location>
        <begin position="582"/>
        <end position="591"/>
    </location>
</feature>
<feature type="compositionally biased region" description="Polar residues" evidence="3">
    <location>
        <begin position="1012"/>
        <end position="1025"/>
    </location>
</feature>
<dbReference type="OrthoDB" id="6288422at2759"/>
<feature type="region of interest" description="Disordered" evidence="3">
    <location>
        <begin position="738"/>
        <end position="791"/>
    </location>
</feature>
<feature type="compositionally biased region" description="Basic and acidic residues" evidence="3">
    <location>
        <begin position="65"/>
        <end position="122"/>
    </location>
</feature>
<evidence type="ECO:0000256" key="3">
    <source>
        <dbReference type="SAM" id="MobiDB-lite"/>
    </source>
</evidence>
<dbReference type="Proteomes" id="UP000274504">
    <property type="component" value="Unassembled WGS sequence"/>
</dbReference>
<feature type="compositionally biased region" description="Low complexity" evidence="3">
    <location>
        <begin position="949"/>
        <end position="968"/>
    </location>
</feature>
<dbReference type="PANTHER" id="PTHR15073:SF1">
    <property type="entry name" value="RETICULOCYTE-BINDING PROTEIN HOMOLOG 2A"/>
    <property type="match status" value="1"/>
</dbReference>
<feature type="compositionally biased region" description="Polar residues" evidence="3">
    <location>
        <begin position="403"/>
        <end position="416"/>
    </location>
</feature>
<evidence type="ECO:0000313" key="4">
    <source>
        <dbReference type="EMBL" id="VDL19211.1"/>
    </source>
</evidence>
<feature type="compositionally biased region" description="Polar residues" evidence="3">
    <location>
        <begin position="985"/>
        <end position="1003"/>
    </location>
</feature>
<feature type="compositionally biased region" description="Basic and acidic residues" evidence="3">
    <location>
        <begin position="858"/>
        <end position="885"/>
    </location>
</feature>
<name>A0A158QCP0_HYMDI</name>
<feature type="region of interest" description="Disordered" evidence="3">
    <location>
        <begin position="858"/>
        <end position="888"/>
    </location>
</feature>
<keyword evidence="2" id="KW-0175">Coiled coil</keyword>
<dbReference type="WBParaSite" id="HDID_0000174901-mRNA-1">
    <property type="protein sequence ID" value="HDID_0000174901-mRNA-1"/>
    <property type="gene ID" value="HDID_0000174901"/>
</dbReference>
<feature type="region of interest" description="Disordered" evidence="3">
    <location>
        <begin position="473"/>
        <end position="492"/>
    </location>
</feature>
<dbReference type="STRING" id="6216.A0A158QCP0"/>
<feature type="region of interest" description="Disordered" evidence="3">
    <location>
        <begin position="815"/>
        <end position="837"/>
    </location>
</feature>
<feature type="region of interest" description="Disordered" evidence="3">
    <location>
        <begin position="507"/>
        <end position="723"/>
    </location>
</feature>
<comment type="similarity">
    <text evidence="1">Belongs to the MAP7 family.</text>
</comment>
<feature type="region of interest" description="Disordered" evidence="3">
    <location>
        <begin position="446"/>
        <end position="465"/>
    </location>
</feature>
<feature type="compositionally biased region" description="Low complexity" evidence="3">
    <location>
        <begin position="554"/>
        <end position="571"/>
    </location>
</feature>
<dbReference type="GO" id="GO:0015630">
    <property type="term" value="C:microtubule cytoskeleton"/>
    <property type="evidence" value="ECO:0007669"/>
    <property type="project" value="TreeGrafter"/>
</dbReference>
<feature type="region of interest" description="Disordered" evidence="3">
    <location>
        <begin position="984"/>
        <end position="1025"/>
    </location>
</feature>
<dbReference type="PANTHER" id="PTHR15073">
    <property type="entry name" value="MICROTUBULE-ASSOCIATED PROTEIN"/>
    <property type="match status" value="1"/>
</dbReference>
<feature type="compositionally biased region" description="Low complexity" evidence="3">
    <location>
        <begin position="1061"/>
        <end position="1075"/>
    </location>
</feature>
<dbReference type="AlphaFoldDB" id="A0A158QCP0"/>
<feature type="region of interest" description="Disordered" evidence="3">
    <location>
        <begin position="160"/>
        <end position="179"/>
    </location>
</feature>
<gene>
    <name evidence="4" type="ORF">HDID_LOCUS1750</name>
</gene>
<dbReference type="InterPro" id="IPR051483">
    <property type="entry name" value="MAP7_domain-containing"/>
</dbReference>
<sequence>MAEIVGVDVKPETDISENVPESPPLVSHSPQHVPSAALNNNTASSQQLSTSNSVMSGASNGMTSEQRRKLIAEAEQQRTEQRRQQILETQRRAEEQREKQREERKRRIEENKKREEERQRKALETKKEIERQYKDHMMMLAQRGSSASKNSDQMPAVMRTSHMSTRSHTAGPTSVNGGIGDRMTTSFTVAFGSSAPRSICTKANEAILRSQAAFEARLASYLNGRHSGCFLTQSSAYTTYALYVKPDLLPENHPIRRQLHEGYHVSTPRRAASANPTLCATAAKKPVQSSGGSPPSPVLGESGRRAESITRQAPQGQHRSRPTVRLPPPGNIDGTAAANLPQPIRRAASSQHFAEPTIAFASKVKGAPPPEITRKISGDGTLPKRRTVPGRSAIPRDRCNSYAAPTTAWTNRQRANSQDRKPPAPSAAESDARMTISVILPRRKPAMTAPTAKPVLSEGDETQSRSILREQLKQNTAAAQPPQWKTQLTVGPSLTKTAPLKATQAKMTATNKPLDEPAKANTSEVPVVIKRKPKPIEIPKADSTSEVPKLVAEPVPTHPTQTIQQPPTRLTSDLQEIQVEPPAQPTPPPQPAGLVSELPELQTPPPPNSLAAELDLARPVAPSPPSPPETPPPEPFEDIAEIINQQQNREEEEPVQEPPPAFADHKIVPEAETKENNGEILTEQKQQPTDALDNERPEEIPISEPKPDVEIENGHQEMRKMENQEEVTLHRFNSLENVQFEVIHEPPPQPAQLSTKPQDLEERTTAKLPAELLSKPLVASTTGSGEGGSLTEEEAAIYRAKMAEQRRLAKERLAEQQRLEEEAEKERKAKRETERQAAIEAAREKAIKEARLAAEARMAKEAAEEQARLEAERKAQERADKDRQASLDWSKAMVDLTESDLDKMEAMMRERSERIRKSEEEREMRRKRLESIMSRVNRSDRSLNRGIPNSGSASSLTGSVTGVSSSNGIDEDSVKSGATVHFSLAPNNVESPSGVFQSSTSNGEGEGPALRGQQQNGFSEAAPRTTTFNSPLLTSLFSGGGFGGINSQRPTTSVTGVTGTNPSSDSALSSSRNNNMHSGEPQQPHPPASNLAMGTVGNASNNCAIPLLQFSNVDSLLSELLMIMFPSSSGTKDCIFLLPLFYLNAFSSGLPFSSPLPPLIYSTSKVDSPTGLP</sequence>
<dbReference type="EMBL" id="UYSG01000356">
    <property type="protein sequence ID" value="VDL19211.1"/>
    <property type="molecule type" value="Genomic_DNA"/>
</dbReference>